<evidence type="ECO:0000256" key="8">
    <source>
        <dbReference type="SAM" id="Phobius"/>
    </source>
</evidence>
<gene>
    <name evidence="10" type="ORF">JOF42_000332</name>
</gene>
<evidence type="ECO:0000256" key="7">
    <source>
        <dbReference type="SAM" id="MobiDB-lite"/>
    </source>
</evidence>
<feature type="compositionally biased region" description="Low complexity" evidence="7">
    <location>
        <begin position="324"/>
        <end position="336"/>
    </location>
</feature>
<dbReference type="SUPFAM" id="SSF103481">
    <property type="entry name" value="Multidrug resistance efflux transporter EmrE"/>
    <property type="match status" value="2"/>
</dbReference>
<dbReference type="PANTHER" id="PTHR42920:SF5">
    <property type="entry name" value="EAMA DOMAIN-CONTAINING PROTEIN"/>
    <property type="match status" value="1"/>
</dbReference>
<dbReference type="InterPro" id="IPR000620">
    <property type="entry name" value="EamA_dom"/>
</dbReference>
<dbReference type="RefSeq" id="WP_210096259.1">
    <property type="nucleotide sequence ID" value="NZ_BAAAIO010000001.1"/>
</dbReference>
<sequence length="351" mass="36414">MPRRPSRDLLVDVLLVAVAAVWGASFVAAKSLALETGVASAVALRFLVAAVALGVICAVRKERMPHGRGLAVAVVLGFSQAAIIGLETWGVHLTSATNAGLLISLALILTPVLESLAARSWLPRSYFVAAVAAVVGVALLVSDGGLRMPTAGDALVIAAAVVRALHVTASARLTRERRDSTLAVVLVQLIVCAATASLVAGAELPAAVARIDGSGWANVLFLGLMCSVFAFVVQLWAVRRTSATRASILMGTEPVWALLVGVLLAGESVDLVGLLGAALIVAASYAGQAIERRHRHRVFFAAQTGTDTSDPRRHDSVPAGGAGPPESSTRPTTRRSSVIHRSTGGYPPRER</sequence>
<dbReference type="Proteomes" id="UP000703720">
    <property type="component" value="Unassembled WGS sequence"/>
</dbReference>
<feature type="transmembrane region" description="Helical" evidence="8">
    <location>
        <begin position="154"/>
        <end position="174"/>
    </location>
</feature>
<name>A0ABS4WKW8_9MICO</name>
<dbReference type="InterPro" id="IPR051258">
    <property type="entry name" value="Diverse_Substrate_Transporter"/>
</dbReference>
<reference evidence="10 11" key="1">
    <citation type="submission" date="2021-03" db="EMBL/GenBank/DDBJ databases">
        <title>Sequencing the genomes of 1000 actinobacteria strains.</title>
        <authorList>
            <person name="Klenk H.-P."/>
        </authorList>
    </citation>
    <scope>NUCLEOTIDE SEQUENCE [LARGE SCALE GENOMIC DNA]</scope>
    <source>
        <strain evidence="10 11">DSM 13468</strain>
    </source>
</reference>
<feature type="transmembrane region" description="Helical" evidence="8">
    <location>
        <begin position="248"/>
        <end position="265"/>
    </location>
</feature>
<evidence type="ECO:0000313" key="10">
    <source>
        <dbReference type="EMBL" id="MBP2376837.1"/>
    </source>
</evidence>
<feature type="transmembrane region" description="Helical" evidence="8">
    <location>
        <begin position="70"/>
        <end position="89"/>
    </location>
</feature>
<keyword evidence="11" id="KW-1185">Reference proteome</keyword>
<dbReference type="Pfam" id="PF00892">
    <property type="entry name" value="EamA"/>
    <property type="match status" value="2"/>
</dbReference>
<keyword evidence="3" id="KW-1003">Cell membrane</keyword>
<dbReference type="EMBL" id="JAGIOA010000001">
    <property type="protein sequence ID" value="MBP2376837.1"/>
    <property type="molecule type" value="Genomic_DNA"/>
</dbReference>
<evidence type="ECO:0000259" key="9">
    <source>
        <dbReference type="Pfam" id="PF00892"/>
    </source>
</evidence>
<evidence type="ECO:0000313" key="11">
    <source>
        <dbReference type="Proteomes" id="UP000703720"/>
    </source>
</evidence>
<feature type="transmembrane region" description="Helical" evidence="8">
    <location>
        <begin position="95"/>
        <end position="113"/>
    </location>
</feature>
<comment type="similarity">
    <text evidence="2">Belongs to the EamA transporter family.</text>
</comment>
<organism evidence="10 11">
    <name type="scientific">Microbacterium phyllosphaerae</name>
    <dbReference type="NCBI Taxonomy" id="124798"/>
    <lineage>
        <taxon>Bacteria</taxon>
        <taxon>Bacillati</taxon>
        <taxon>Actinomycetota</taxon>
        <taxon>Actinomycetes</taxon>
        <taxon>Micrococcales</taxon>
        <taxon>Microbacteriaceae</taxon>
        <taxon>Microbacterium</taxon>
    </lineage>
</organism>
<evidence type="ECO:0000256" key="3">
    <source>
        <dbReference type="ARBA" id="ARBA00022475"/>
    </source>
</evidence>
<feature type="transmembrane region" description="Helical" evidence="8">
    <location>
        <begin position="39"/>
        <end position="58"/>
    </location>
</feature>
<protein>
    <submittedName>
        <fullName evidence="10">Drug/metabolite transporter (DMT)-like permease</fullName>
    </submittedName>
</protein>
<dbReference type="InterPro" id="IPR037185">
    <property type="entry name" value="EmrE-like"/>
</dbReference>
<evidence type="ECO:0000256" key="4">
    <source>
        <dbReference type="ARBA" id="ARBA00022692"/>
    </source>
</evidence>
<keyword evidence="4 8" id="KW-0812">Transmembrane</keyword>
<comment type="subcellular location">
    <subcellularLocation>
        <location evidence="1">Cell membrane</location>
        <topology evidence="1">Multi-pass membrane protein</topology>
    </subcellularLocation>
</comment>
<feature type="transmembrane region" description="Helical" evidence="8">
    <location>
        <begin position="181"/>
        <end position="202"/>
    </location>
</feature>
<proteinExistence type="inferred from homology"/>
<comment type="caution">
    <text evidence="10">The sequence shown here is derived from an EMBL/GenBank/DDBJ whole genome shotgun (WGS) entry which is preliminary data.</text>
</comment>
<keyword evidence="6 8" id="KW-0472">Membrane</keyword>
<evidence type="ECO:0000256" key="6">
    <source>
        <dbReference type="ARBA" id="ARBA00023136"/>
    </source>
</evidence>
<feature type="transmembrane region" description="Helical" evidence="8">
    <location>
        <begin position="271"/>
        <end position="290"/>
    </location>
</feature>
<evidence type="ECO:0000256" key="5">
    <source>
        <dbReference type="ARBA" id="ARBA00022989"/>
    </source>
</evidence>
<feature type="domain" description="EamA" evidence="9">
    <location>
        <begin position="151"/>
        <end position="284"/>
    </location>
</feature>
<evidence type="ECO:0000256" key="2">
    <source>
        <dbReference type="ARBA" id="ARBA00007362"/>
    </source>
</evidence>
<dbReference type="PANTHER" id="PTHR42920">
    <property type="entry name" value="OS03G0707200 PROTEIN-RELATED"/>
    <property type="match status" value="1"/>
</dbReference>
<feature type="region of interest" description="Disordered" evidence="7">
    <location>
        <begin position="302"/>
        <end position="351"/>
    </location>
</feature>
<keyword evidence="5 8" id="KW-1133">Transmembrane helix</keyword>
<feature type="transmembrane region" description="Helical" evidence="8">
    <location>
        <begin position="125"/>
        <end position="142"/>
    </location>
</feature>
<evidence type="ECO:0000256" key="1">
    <source>
        <dbReference type="ARBA" id="ARBA00004651"/>
    </source>
</evidence>
<feature type="transmembrane region" description="Helical" evidence="8">
    <location>
        <begin position="214"/>
        <end position="236"/>
    </location>
</feature>
<feature type="domain" description="EamA" evidence="9">
    <location>
        <begin position="12"/>
        <end position="141"/>
    </location>
</feature>
<accession>A0ABS4WKW8</accession>